<organism evidence="1 2">
    <name type="scientific">Endocarpon pusillum</name>
    <dbReference type="NCBI Taxonomy" id="364733"/>
    <lineage>
        <taxon>Eukaryota</taxon>
        <taxon>Fungi</taxon>
        <taxon>Dikarya</taxon>
        <taxon>Ascomycota</taxon>
        <taxon>Pezizomycotina</taxon>
        <taxon>Eurotiomycetes</taxon>
        <taxon>Chaetothyriomycetidae</taxon>
        <taxon>Verrucariales</taxon>
        <taxon>Verrucariaceae</taxon>
        <taxon>Endocarpon</taxon>
    </lineage>
</organism>
<evidence type="ECO:0000313" key="2">
    <source>
        <dbReference type="Proteomes" id="UP000606974"/>
    </source>
</evidence>
<keyword evidence="2" id="KW-1185">Reference proteome</keyword>
<dbReference type="AlphaFoldDB" id="A0A8H7E9L6"/>
<accession>A0A8H7E9L6</accession>
<dbReference type="Proteomes" id="UP000606974">
    <property type="component" value="Unassembled WGS sequence"/>
</dbReference>
<sequence length="98" mass="11503">MPFQIWAHHNPRMDDRGKAWLFREAIGRLSMKVLLQESSSSWLETGRKEDQIFALVGIATDEKMLGIKVDCTVAWEKVYAQLTVAYVKRNELWFLHYC</sequence>
<comment type="caution">
    <text evidence="1">The sequence shown here is derived from an EMBL/GenBank/DDBJ whole genome shotgun (WGS) entry which is preliminary data.</text>
</comment>
<protein>
    <submittedName>
        <fullName evidence="1">Uncharacterized protein</fullName>
    </submittedName>
</protein>
<dbReference type="EMBL" id="JAACFV010000005">
    <property type="protein sequence ID" value="KAF7513610.1"/>
    <property type="molecule type" value="Genomic_DNA"/>
</dbReference>
<name>A0A8H7E9L6_9EURO</name>
<evidence type="ECO:0000313" key="1">
    <source>
        <dbReference type="EMBL" id="KAF7513610.1"/>
    </source>
</evidence>
<reference evidence="1" key="1">
    <citation type="submission" date="2020-02" db="EMBL/GenBank/DDBJ databases">
        <authorList>
            <person name="Palmer J.M."/>
        </authorList>
    </citation>
    <scope>NUCLEOTIDE SEQUENCE</scope>
    <source>
        <strain evidence="1">EPUS1.4</strain>
        <tissue evidence="1">Thallus</tissue>
    </source>
</reference>
<gene>
    <name evidence="1" type="ORF">GJ744_008904</name>
</gene>
<proteinExistence type="predicted"/>